<evidence type="ECO:0000313" key="5">
    <source>
        <dbReference type="Proteomes" id="UP001652621"/>
    </source>
</evidence>
<dbReference type="GO" id="GO:0015031">
    <property type="term" value="P:protein transport"/>
    <property type="evidence" value="ECO:0007669"/>
    <property type="project" value="UniProtKB-KW"/>
</dbReference>
<name>A0A1I8MD02_MUSDO</name>
<keyword evidence="1" id="KW-0813">Transport</keyword>
<reference evidence="6" key="2">
    <citation type="submission" date="2025-04" db="UniProtKB">
        <authorList>
            <consortium name="RefSeq"/>
        </authorList>
    </citation>
    <scope>IDENTIFICATION</scope>
    <source>
        <strain evidence="6">Aabys</strain>
    </source>
</reference>
<dbReference type="InterPro" id="IPR007515">
    <property type="entry name" value="Mss4"/>
</dbReference>
<dbReference type="FunFam" id="2.170.150.10:FF:000005">
    <property type="entry name" value="Guanine nucleotide exchange factor MSS4"/>
    <property type="match status" value="1"/>
</dbReference>
<dbReference type="VEuPathDB" id="VectorBase:MDOMA2_011864"/>
<dbReference type="RefSeq" id="XP_005187760.1">
    <property type="nucleotide sequence ID" value="XM_005187703.3"/>
</dbReference>
<evidence type="ECO:0000256" key="1">
    <source>
        <dbReference type="ARBA" id="ARBA00022448"/>
    </source>
</evidence>
<dbReference type="GO" id="GO:0008270">
    <property type="term" value="F:zinc ion binding"/>
    <property type="evidence" value="ECO:0007669"/>
    <property type="project" value="TreeGrafter"/>
</dbReference>
<dbReference type="GO" id="GO:0016020">
    <property type="term" value="C:membrane"/>
    <property type="evidence" value="ECO:0007669"/>
    <property type="project" value="TreeGrafter"/>
</dbReference>
<keyword evidence="3" id="KW-0653">Protein transport</keyword>
<evidence type="ECO:0000256" key="3">
    <source>
        <dbReference type="ARBA" id="ARBA00022927"/>
    </source>
</evidence>
<dbReference type="Pfam" id="PF04421">
    <property type="entry name" value="Mss4"/>
    <property type="match status" value="1"/>
</dbReference>
<protein>
    <submittedName>
        <fullName evidence="6">Guanine nucleotide exchange factor MSS4 homolog</fullName>
    </submittedName>
</protein>
<dbReference type="GO" id="GO:0007264">
    <property type="term" value="P:small GTPase-mediated signal transduction"/>
    <property type="evidence" value="ECO:0007669"/>
    <property type="project" value="InterPro"/>
</dbReference>
<dbReference type="EnsemblMetazoa" id="MDOA003645-RA">
    <property type="protein sequence ID" value="MDOA003645-PA"/>
    <property type="gene ID" value="MDOA003645"/>
</dbReference>
<accession>A0A1I8MD02</accession>
<dbReference type="PROSITE" id="PS51796">
    <property type="entry name" value="MSS4"/>
    <property type="match status" value="1"/>
</dbReference>
<evidence type="ECO:0000313" key="6">
    <source>
        <dbReference type="RefSeq" id="XP_005187760.1"/>
    </source>
</evidence>
<keyword evidence="2" id="KW-0344">Guanine-nucleotide releasing factor</keyword>
<keyword evidence="5" id="KW-1185">Reference proteome</keyword>
<evidence type="ECO:0000256" key="2">
    <source>
        <dbReference type="ARBA" id="ARBA00022658"/>
    </source>
</evidence>
<evidence type="ECO:0000313" key="4">
    <source>
        <dbReference type="EnsemblMetazoa" id="MDOA003645-PA"/>
    </source>
</evidence>
<dbReference type="SUPFAM" id="SSF51316">
    <property type="entry name" value="Mss4-like"/>
    <property type="match status" value="1"/>
</dbReference>
<dbReference type="Proteomes" id="UP001652621">
    <property type="component" value="Unplaced"/>
</dbReference>
<dbReference type="GO" id="GO:0005085">
    <property type="term" value="F:guanyl-nucleotide exchange factor activity"/>
    <property type="evidence" value="ECO:0007669"/>
    <property type="project" value="UniProtKB-KW"/>
</dbReference>
<dbReference type="GO" id="GO:0005829">
    <property type="term" value="C:cytosol"/>
    <property type="evidence" value="ECO:0007669"/>
    <property type="project" value="TreeGrafter"/>
</dbReference>
<reference evidence="4" key="1">
    <citation type="submission" date="2020-05" db="UniProtKB">
        <authorList>
            <consortium name="EnsemblMetazoa"/>
        </authorList>
    </citation>
    <scope>IDENTIFICATION</scope>
    <source>
        <strain evidence="4">Aabys</strain>
    </source>
</reference>
<sequence length="131" mass="15119">MSQESSVTSEILNEKNKQEVRCRFCNSLMLKEQEGTYESKQFDLPLTHQKNTKDINTIETESLSDFWVINDMFTFENIGFSNTVDKRKFLICADCDMGPVGYHDIDTKKCYVALKRVHHGKEPAKTLTNNS</sequence>
<dbReference type="InterPro" id="IPR011057">
    <property type="entry name" value="Mss4-like_sf"/>
</dbReference>
<dbReference type="OrthoDB" id="30840at2759"/>
<dbReference type="Gene3D" id="2.170.150.10">
    <property type="entry name" value="Metal Binding Protein, Guanine Nucleotide Exchange Factor, Chain A"/>
    <property type="match status" value="1"/>
</dbReference>
<dbReference type="STRING" id="7370.A0A1I8MD02"/>
<organism evidence="4">
    <name type="scientific">Musca domestica</name>
    <name type="common">House fly</name>
    <dbReference type="NCBI Taxonomy" id="7370"/>
    <lineage>
        <taxon>Eukaryota</taxon>
        <taxon>Metazoa</taxon>
        <taxon>Ecdysozoa</taxon>
        <taxon>Arthropoda</taxon>
        <taxon>Hexapoda</taxon>
        <taxon>Insecta</taxon>
        <taxon>Pterygota</taxon>
        <taxon>Neoptera</taxon>
        <taxon>Endopterygota</taxon>
        <taxon>Diptera</taxon>
        <taxon>Brachycera</taxon>
        <taxon>Muscomorpha</taxon>
        <taxon>Muscoidea</taxon>
        <taxon>Muscidae</taxon>
        <taxon>Musca</taxon>
    </lineage>
</organism>
<proteinExistence type="predicted"/>
<dbReference type="VEuPathDB" id="VectorBase:MDOA003645"/>
<dbReference type="AlphaFoldDB" id="A0A1I8MD02"/>
<dbReference type="KEGG" id="mde:101898844"/>
<dbReference type="GO" id="GO:0006892">
    <property type="term" value="P:post-Golgi vesicle-mediated transport"/>
    <property type="evidence" value="ECO:0007669"/>
    <property type="project" value="TreeGrafter"/>
</dbReference>
<dbReference type="eggNOG" id="KOG4113">
    <property type="taxonomic scope" value="Eukaryota"/>
</dbReference>
<dbReference type="PANTHER" id="PTHR13276">
    <property type="entry name" value="GUANINE NUCLEOTIDE EXCHANGE FACTOR MSS4"/>
    <property type="match status" value="1"/>
</dbReference>
<dbReference type="InterPro" id="IPR011323">
    <property type="entry name" value="Mss4/transl-control_tumour"/>
</dbReference>
<dbReference type="PANTHER" id="PTHR13276:SF0">
    <property type="entry name" value="GUANINE NUCLEOTIDE EXCHANGE FACTOR MSS4"/>
    <property type="match status" value="1"/>
</dbReference>
<gene>
    <name evidence="4" type="primary">101898844</name>
    <name evidence="6" type="synonym">LOC101898844</name>
</gene>